<dbReference type="AlphaFoldDB" id="A0A367JK37"/>
<keyword evidence="2" id="KW-0732">Signal</keyword>
<evidence type="ECO:0000313" key="4">
    <source>
        <dbReference type="Proteomes" id="UP000253551"/>
    </source>
</evidence>
<feature type="region of interest" description="Disordered" evidence="1">
    <location>
        <begin position="134"/>
        <end position="161"/>
    </location>
</feature>
<dbReference type="Proteomes" id="UP000253551">
    <property type="component" value="Unassembled WGS sequence"/>
</dbReference>
<protein>
    <submittedName>
        <fullName evidence="3">Uncharacterized protein</fullName>
    </submittedName>
</protein>
<accession>A0A367JK37</accession>
<feature type="non-terminal residue" evidence="3">
    <location>
        <position position="186"/>
    </location>
</feature>
<organism evidence="3 4">
    <name type="scientific">Rhizopus stolonifer</name>
    <name type="common">Rhizopus nigricans</name>
    <dbReference type="NCBI Taxonomy" id="4846"/>
    <lineage>
        <taxon>Eukaryota</taxon>
        <taxon>Fungi</taxon>
        <taxon>Fungi incertae sedis</taxon>
        <taxon>Mucoromycota</taxon>
        <taxon>Mucoromycotina</taxon>
        <taxon>Mucoromycetes</taxon>
        <taxon>Mucorales</taxon>
        <taxon>Mucorineae</taxon>
        <taxon>Rhizopodaceae</taxon>
        <taxon>Rhizopus</taxon>
    </lineage>
</organism>
<feature type="compositionally biased region" description="Basic and acidic residues" evidence="1">
    <location>
        <begin position="141"/>
        <end position="160"/>
    </location>
</feature>
<reference evidence="3 4" key="1">
    <citation type="journal article" date="2018" name="G3 (Bethesda)">
        <title>Phylogenetic and Phylogenomic Definition of Rhizopus Species.</title>
        <authorList>
            <person name="Gryganskyi A.P."/>
            <person name="Golan J."/>
            <person name="Dolatabadi S."/>
            <person name="Mondo S."/>
            <person name="Robb S."/>
            <person name="Idnurm A."/>
            <person name="Muszewska A."/>
            <person name="Steczkiewicz K."/>
            <person name="Masonjones S."/>
            <person name="Liao H.L."/>
            <person name="Gajdeczka M.T."/>
            <person name="Anike F."/>
            <person name="Vuek A."/>
            <person name="Anishchenko I.M."/>
            <person name="Voigt K."/>
            <person name="de Hoog G.S."/>
            <person name="Smith M.E."/>
            <person name="Heitman J."/>
            <person name="Vilgalys R."/>
            <person name="Stajich J.E."/>
        </authorList>
    </citation>
    <scope>NUCLEOTIDE SEQUENCE [LARGE SCALE GENOMIC DNA]</scope>
    <source>
        <strain evidence="3 4">LSU 92-RS-03</strain>
    </source>
</reference>
<feature type="chain" id="PRO_5016612366" evidence="2">
    <location>
        <begin position="21"/>
        <end position="186"/>
    </location>
</feature>
<dbReference type="OrthoDB" id="1859733at2759"/>
<keyword evidence="4" id="KW-1185">Reference proteome</keyword>
<evidence type="ECO:0000256" key="2">
    <source>
        <dbReference type="SAM" id="SignalP"/>
    </source>
</evidence>
<feature type="signal peptide" evidence="2">
    <location>
        <begin position="1"/>
        <end position="20"/>
    </location>
</feature>
<proteinExistence type="predicted"/>
<evidence type="ECO:0000313" key="3">
    <source>
        <dbReference type="EMBL" id="RCH90298.1"/>
    </source>
</evidence>
<evidence type="ECO:0000256" key="1">
    <source>
        <dbReference type="SAM" id="MobiDB-lite"/>
    </source>
</evidence>
<dbReference type="EMBL" id="PJQM01003182">
    <property type="protein sequence ID" value="RCH90298.1"/>
    <property type="molecule type" value="Genomic_DNA"/>
</dbReference>
<gene>
    <name evidence="3" type="ORF">CU098_010508</name>
</gene>
<name>A0A367JK37_RHIST</name>
<comment type="caution">
    <text evidence="3">The sequence shown here is derived from an EMBL/GenBank/DDBJ whole genome shotgun (WGS) entry which is preliminary data.</text>
</comment>
<sequence>MKISITAPAILSLIVPVILADNIPALNYRAPTVNDVKERIAAPANSTLFDVWYAKGNRIYQCNPELTGFLHWYNVQTHAFLYQAQGQSTPFDRPDNLVGQLAAAPLSPDAQEANPVDTVPVIYSYRDGSWVGTSRPIATTTKEEGRAERGDSQNLDDHLTSSRYSSTNGYLSHAKYLVRIGSLDGV</sequence>